<feature type="compositionally biased region" description="Low complexity" evidence="1">
    <location>
        <begin position="28"/>
        <end position="60"/>
    </location>
</feature>
<dbReference type="Proteomes" id="UP000001449">
    <property type="component" value="Unassembled WGS sequence"/>
</dbReference>
<dbReference type="AlphaFoldDB" id="B8LDV2"/>
<dbReference type="GeneID" id="7451848"/>
<dbReference type="RefSeq" id="XP_002297222.1">
    <property type="nucleotide sequence ID" value="XM_002297186.1"/>
</dbReference>
<dbReference type="InParanoid" id="B8LDV2"/>
<sequence>MNQYNDEDRQQHQLRRVSDYDTALTPDASAAAFSASASSSMSMSTSASDQDQRLQIQDLQVKAMKPSVEANAEDAPRKPPSAAGDADSESKSVAATVGSASTPKKLSLNLNEQFKSTCASLLAKYKPPLLSNNCLSLENAMSTAEKQKLVELKKIIADIKEKETQTQAKPLLWDKPSFGHGSEADPNASDDTLRKRQRVDEQPYSCLSIAERQVQEHTRTLFHNPTALSHCNHGSDGIGPFNWSQEQVDGLVAFSNTWDDYEPAHKRRRLNKKGGEPCRR</sequence>
<evidence type="ECO:0000256" key="1">
    <source>
        <dbReference type="SAM" id="MobiDB-lite"/>
    </source>
</evidence>
<organism evidence="2 3">
    <name type="scientific">Thalassiosira pseudonana</name>
    <name type="common">Marine diatom</name>
    <name type="synonym">Cyclotella nana</name>
    <dbReference type="NCBI Taxonomy" id="35128"/>
    <lineage>
        <taxon>Eukaryota</taxon>
        <taxon>Sar</taxon>
        <taxon>Stramenopiles</taxon>
        <taxon>Ochrophyta</taxon>
        <taxon>Bacillariophyta</taxon>
        <taxon>Coscinodiscophyceae</taxon>
        <taxon>Thalassiosirophycidae</taxon>
        <taxon>Thalassiosirales</taxon>
        <taxon>Thalassiosiraceae</taxon>
        <taxon>Thalassiosira</taxon>
    </lineage>
</organism>
<evidence type="ECO:0000313" key="2">
    <source>
        <dbReference type="EMBL" id="EED86547.1"/>
    </source>
</evidence>
<reference evidence="2 3" key="1">
    <citation type="journal article" date="2004" name="Science">
        <title>The genome of the diatom Thalassiosira pseudonana: ecology, evolution, and metabolism.</title>
        <authorList>
            <person name="Armbrust E.V."/>
            <person name="Berges J.A."/>
            <person name="Bowler C."/>
            <person name="Green B.R."/>
            <person name="Martinez D."/>
            <person name="Putnam N.H."/>
            <person name="Zhou S."/>
            <person name="Allen A.E."/>
            <person name="Apt K.E."/>
            <person name="Bechner M."/>
            <person name="Brzezinski M.A."/>
            <person name="Chaal B.K."/>
            <person name="Chiovitti A."/>
            <person name="Davis A.K."/>
            <person name="Demarest M.S."/>
            <person name="Detter J.C."/>
            <person name="Glavina T."/>
            <person name="Goodstein D."/>
            <person name="Hadi M.Z."/>
            <person name="Hellsten U."/>
            <person name="Hildebrand M."/>
            <person name="Jenkins B.D."/>
            <person name="Jurka J."/>
            <person name="Kapitonov V.V."/>
            <person name="Kroger N."/>
            <person name="Lau W.W."/>
            <person name="Lane T.W."/>
            <person name="Larimer F.W."/>
            <person name="Lippmeier J.C."/>
            <person name="Lucas S."/>
            <person name="Medina M."/>
            <person name="Montsant A."/>
            <person name="Obornik M."/>
            <person name="Parker M.S."/>
            <person name="Palenik B."/>
            <person name="Pazour G.J."/>
            <person name="Richardson P.M."/>
            <person name="Rynearson T.A."/>
            <person name="Saito M.A."/>
            <person name="Schwartz D.C."/>
            <person name="Thamatrakoln K."/>
            <person name="Valentin K."/>
            <person name="Vardi A."/>
            <person name="Wilkerson F.P."/>
            <person name="Rokhsar D.S."/>
        </authorList>
    </citation>
    <scope>NUCLEOTIDE SEQUENCE [LARGE SCALE GENOMIC DNA]</scope>
    <source>
        <strain evidence="2 3">CCMP1335</strain>
    </source>
</reference>
<dbReference type="HOGENOM" id="CLU_995662_0_0_1"/>
<evidence type="ECO:0000313" key="3">
    <source>
        <dbReference type="Proteomes" id="UP000001449"/>
    </source>
</evidence>
<protein>
    <submittedName>
        <fullName evidence="2">Uncharacterized protein</fullName>
    </submittedName>
</protein>
<accession>B8LDV2</accession>
<reference evidence="2 3" key="2">
    <citation type="journal article" date="2008" name="Nature">
        <title>The Phaeodactylum genome reveals the evolutionary history of diatom genomes.</title>
        <authorList>
            <person name="Bowler C."/>
            <person name="Allen A.E."/>
            <person name="Badger J.H."/>
            <person name="Grimwood J."/>
            <person name="Jabbari K."/>
            <person name="Kuo A."/>
            <person name="Maheswari U."/>
            <person name="Martens C."/>
            <person name="Maumus F."/>
            <person name="Otillar R.P."/>
            <person name="Rayko E."/>
            <person name="Salamov A."/>
            <person name="Vandepoele K."/>
            <person name="Beszteri B."/>
            <person name="Gruber A."/>
            <person name="Heijde M."/>
            <person name="Katinka M."/>
            <person name="Mock T."/>
            <person name="Valentin K."/>
            <person name="Verret F."/>
            <person name="Berges J.A."/>
            <person name="Brownlee C."/>
            <person name="Cadoret J.P."/>
            <person name="Chiovitti A."/>
            <person name="Choi C.J."/>
            <person name="Coesel S."/>
            <person name="De Martino A."/>
            <person name="Detter J.C."/>
            <person name="Durkin C."/>
            <person name="Falciatore A."/>
            <person name="Fournet J."/>
            <person name="Haruta M."/>
            <person name="Huysman M.J."/>
            <person name="Jenkins B.D."/>
            <person name="Jiroutova K."/>
            <person name="Jorgensen R.E."/>
            <person name="Joubert Y."/>
            <person name="Kaplan A."/>
            <person name="Kroger N."/>
            <person name="Kroth P.G."/>
            <person name="La Roche J."/>
            <person name="Lindquist E."/>
            <person name="Lommer M."/>
            <person name="Martin-Jezequel V."/>
            <person name="Lopez P.J."/>
            <person name="Lucas S."/>
            <person name="Mangogna M."/>
            <person name="McGinnis K."/>
            <person name="Medlin L.K."/>
            <person name="Montsant A."/>
            <person name="Oudot-Le Secq M.P."/>
            <person name="Napoli C."/>
            <person name="Obornik M."/>
            <person name="Parker M.S."/>
            <person name="Petit J.L."/>
            <person name="Porcel B.M."/>
            <person name="Poulsen N."/>
            <person name="Robison M."/>
            <person name="Rychlewski L."/>
            <person name="Rynearson T.A."/>
            <person name="Schmutz J."/>
            <person name="Shapiro H."/>
            <person name="Siaut M."/>
            <person name="Stanley M."/>
            <person name="Sussman M.R."/>
            <person name="Taylor A.R."/>
            <person name="Vardi A."/>
            <person name="von Dassow P."/>
            <person name="Vyverman W."/>
            <person name="Willis A."/>
            <person name="Wyrwicz L.S."/>
            <person name="Rokhsar D.S."/>
            <person name="Weissenbach J."/>
            <person name="Armbrust E.V."/>
            <person name="Green B.R."/>
            <person name="Van de Peer Y."/>
            <person name="Grigoriev I.V."/>
        </authorList>
    </citation>
    <scope>NUCLEOTIDE SEQUENCE [LARGE SCALE GENOMIC DNA]</scope>
    <source>
        <strain evidence="2 3">CCMP1335</strain>
    </source>
</reference>
<proteinExistence type="predicted"/>
<dbReference type="KEGG" id="tps:THAPSDRAFT_25556"/>
<gene>
    <name evidence="2" type="ORF">THAPSDRAFT_25556</name>
</gene>
<dbReference type="EMBL" id="DS999421">
    <property type="protein sequence ID" value="EED86547.1"/>
    <property type="molecule type" value="Genomic_DNA"/>
</dbReference>
<keyword evidence="3" id="KW-1185">Reference proteome</keyword>
<feature type="compositionally biased region" description="Basic and acidic residues" evidence="1">
    <location>
        <begin position="1"/>
        <end position="19"/>
    </location>
</feature>
<feature type="region of interest" description="Disordered" evidence="1">
    <location>
        <begin position="167"/>
        <end position="197"/>
    </location>
</feature>
<feature type="region of interest" description="Disordered" evidence="1">
    <location>
        <begin position="1"/>
        <end position="101"/>
    </location>
</feature>
<name>B8LDV2_THAPS</name>
<dbReference type="PaxDb" id="35128-Thaps25556"/>